<dbReference type="Gene3D" id="1.10.10.10">
    <property type="entry name" value="Winged helix-like DNA-binding domain superfamily/Winged helix DNA-binding domain"/>
    <property type="match status" value="1"/>
</dbReference>
<accession>A0ABQ3TED6</accession>
<dbReference type="Gene3D" id="3.40.1350.10">
    <property type="match status" value="1"/>
</dbReference>
<organism evidence="1 2">
    <name type="scientific">Streptomyces spororaveus</name>
    <dbReference type="NCBI Taxonomy" id="284039"/>
    <lineage>
        <taxon>Bacteria</taxon>
        <taxon>Bacillati</taxon>
        <taxon>Actinomycetota</taxon>
        <taxon>Actinomycetes</taxon>
        <taxon>Kitasatosporales</taxon>
        <taxon>Streptomycetaceae</taxon>
        <taxon>Streptomyces</taxon>
    </lineage>
</organism>
<dbReference type="SUPFAM" id="SSF46767">
    <property type="entry name" value="Methylated DNA-protein cysteine methyltransferase, C-terminal domain"/>
    <property type="match status" value="1"/>
</dbReference>
<dbReference type="EMBL" id="BNED01000005">
    <property type="protein sequence ID" value="GHI78746.1"/>
    <property type="molecule type" value="Genomic_DNA"/>
</dbReference>
<dbReference type="RefSeq" id="WP_202200477.1">
    <property type="nucleotide sequence ID" value="NZ_BAAATO010000016.1"/>
</dbReference>
<dbReference type="InterPro" id="IPR036388">
    <property type="entry name" value="WH-like_DNA-bd_sf"/>
</dbReference>
<reference evidence="2" key="1">
    <citation type="submission" date="2023-07" db="EMBL/GenBank/DDBJ databases">
        <title>Whole genome shotgun sequence of Streptomyces spororaveus NBRC 15456.</title>
        <authorList>
            <person name="Komaki H."/>
            <person name="Tamura T."/>
        </authorList>
    </citation>
    <scope>NUCLEOTIDE SEQUENCE [LARGE SCALE GENOMIC DNA]</scope>
    <source>
        <strain evidence="2">NBRC 15456</strain>
    </source>
</reference>
<gene>
    <name evidence="1" type="ORF">Sspor_43070</name>
</gene>
<dbReference type="Proteomes" id="UP000608522">
    <property type="component" value="Unassembled WGS sequence"/>
</dbReference>
<evidence type="ECO:0000313" key="1">
    <source>
        <dbReference type="EMBL" id="GHI78746.1"/>
    </source>
</evidence>
<evidence type="ECO:0000313" key="2">
    <source>
        <dbReference type="Proteomes" id="UP000608522"/>
    </source>
</evidence>
<keyword evidence="2" id="KW-1185">Reference proteome</keyword>
<proteinExistence type="predicted"/>
<dbReference type="InterPro" id="IPR011856">
    <property type="entry name" value="tRNA_endonuc-like_dom_sf"/>
</dbReference>
<protein>
    <recommendedName>
        <fullName evidence="3">DNA-binding protein</fullName>
    </recommendedName>
</protein>
<name>A0ABQ3TED6_9ACTN</name>
<evidence type="ECO:0008006" key="3">
    <source>
        <dbReference type="Google" id="ProtNLM"/>
    </source>
</evidence>
<comment type="caution">
    <text evidence="1">The sequence shown here is derived from an EMBL/GenBank/DDBJ whole genome shotgun (WGS) entry which is preliminary data.</text>
</comment>
<dbReference type="InterPro" id="IPR036217">
    <property type="entry name" value="MethylDNA_cys_MeTrfase_DNAb"/>
</dbReference>
<sequence length="466" mass="51152">MDHLFTVDGDSATPVSPTTLAAEGLFERQHLQEWVIEHPQVLGESVLVITSEFDRWADTDGVPARDRLDVLGLDATGRLVVVELKRGSADRDVHLQAITYAALVSRFDLDTLAQAHRDFLKGRGESVELDECRQRLLNHVDGDWSPELLQRPRQVIIAAGFPKQVTHTVVWLSEMNLDIDLIEVGLWKVKGQLVAGFTKVYPTPEVEEFTLAPARIEAKAAAQKLEERSRARSAVHVLVDAGLLPDGARLRLVPRHGAPESIREDIRAWVGEDGRRASATWSNNTTEPLTWEADGKPYTPTGLANHIFTSVTGRKADGIQGTTWWDVDANPVPDTVDPDEWAALVGSHLADLAKQLSGTRKDWSSLHALLEAIPSGRWTTYGDVATVINSHAVPVGTHLATCGKCPNVWRVLTTSGAVSSSFQWPDPARTETPADVLGTEGIHFEAGAAAREARLPLDDLRRLLRN</sequence>